<dbReference type="SUPFAM" id="SSF90229">
    <property type="entry name" value="CCCH zinc finger"/>
    <property type="match status" value="1"/>
</dbReference>
<feature type="domain" description="C3H1-type" evidence="6">
    <location>
        <begin position="10"/>
        <end position="38"/>
    </location>
</feature>
<evidence type="ECO:0000256" key="2">
    <source>
        <dbReference type="ARBA" id="ARBA00022737"/>
    </source>
</evidence>
<keyword evidence="2" id="KW-0677">Repeat</keyword>
<dbReference type="Gene3D" id="4.10.1000.10">
    <property type="entry name" value="Zinc finger, CCCH-type"/>
    <property type="match status" value="1"/>
</dbReference>
<keyword evidence="8" id="KW-1185">Reference proteome</keyword>
<accession>A0ABR2FR67</accession>
<proteinExistence type="predicted"/>
<dbReference type="InterPro" id="IPR000571">
    <property type="entry name" value="Znf_CCCH"/>
</dbReference>
<evidence type="ECO:0000256" key="1">
    <source>
        <dbReference type="ARBA" id="ARBA00022723"/>
    </source>
</evidence>
<name>A0ABR2FR67_9ROSI</name>
<organism evidence="7 8">
    <name type="scientific">Hibiscus sabdariffa</name>
    <name type="common">roselle</name>
    <dbReference type="NCBI Taxonomy" id="183260"/>
    <lineage>
        <taxon>Eukaryota</taxon>
        <taxon>Viridiplantae</taxon>
        <taxon>Streptophyta</taxon>
        <taxon>Embryophyta</taxon>
        <taxon>Tracheophyta</taxon>
        <taxon>Spermatophyta</taxon>
        <taxon>Magnoliopsida</taxon>
        <taxon>eudicotyledons</taxon>
        <taxon>Gunneridae</taxon>
        <taxon>Pentapetalae</taxon>
        <taxon>rosids</taxon>
        <taxon>malvids</taxon>
        <taxon>Malvales</taxon>
        <taxon>Malvaceae</taxon>
        <taxon>Malvoideae</taxon>
        <taxon>Hibiscus</taxon>
    </lineage>
</organism>
<evidence type="ECO:0000259" key="6">
    <source>
        <dbReference type="PROSITE" id="PS50103"/>
    </source>
</evidence>
<evidence type="ECO:0000256" key="4">
    <source>
        <dbReference type="ARBA" id="ARBA00022833"/>
    </source>
</evidence>
<evidence type="ECO:0000256" key="3">
    <source>
        <dbReference type="ARBA" id="ARBA00022771"/>
    </source>
</evidence>
<dbReference type="EMBL" id="JBBPBM010000005">
    <property type="protein sequence ID" value="KAK8584504.1"/>
    <property type="molecule type" value="Genomic_DNA"/>
</dbReference>
<comment type="caution">
    <text evidence="7">The sequence shown here is derived from an EMBL/GenBank/DDBJ whole genome shotgun (WGS) entry which is preliminary data.</text>
</comment>
<dbReference type="InterPro" id="IPR045877">
    <property type="entry name" value="ZFP36-like"/>
</dbReference>
<evidence type="ECO:0000313" key="7">
    <source>
        <dbReference type="EMBL" id="KAK8584504.1"/>
    </source>
</evidence>
<protein>
    <recommendedName>
        <fullName evidence="6">C3H1-type domain-containing protein</fullName>
    </recommendedName>
</protein>
<dbReference type="Proteomes" id="UP001472677">
    <property type="component" value="Unassembled WGS sequence"/>
</dbReference>
<keyword evidence="3 5" id="KW-0863">Zinc-finger</keyword>
<gene>
    <name evidence="7" type="ORF">V6N12_068745</name>
</gene>
<dbReference type="PANTHER" id="PTHR12547">
    <property type="entry name" value="CCCH ZINC FINGER/TIS11-RELATED"/>
    <property type="match status" value="1"/>
</dbReference>
<sequence>MPISVIRHPRYKTEVCRMVLAGDVCPYGHRCHFRHALTKQEKFMDHLKQGTRGEKIKAGCTARIPLITDGILLHAGMKKIKVDCTAGIPLITEGILLHAGYGYTLSWRMEY</sequence>
<evidence type="ECO:0000313" key="8">
    <source>
        <dbReference type="Proteomes" id="UP001472677"/>
    </source>
</evidence>
<dbReference type="InterPro" id="IPR036855">
    <property type="entry name" value="Znf_CCCH_sf"/>
</dbReference>
<evidence type="ECO:0000256" key="5">
    <source>
        <dbReference type="PROSITE-ProRule" id="PRU00723"/>
    </source>
</evidence>
<dbReference type="PROSITE" id="PS50103">
    <property type="entry name" value="ZF_C3H1"/>
    <property type="match status" value="1"/>
</dbReference>
<keyword evidence="4 5" id="KW-0862">Zinc</keyword>
<dbReference type="PANTHER" id="PTHR12547:SF162">
    <property type="entry name" value="ZINC FINGER CCCH DOMAIN-CONTAINING PROTEIN 15"/>
    <property type="match status" value="1"/>
</dbReference>
<keyword evidence="1 5" id="KW-0479">Metal-binding</keyword>
<dbReference type="SMART" id="SM00356">
    <property type="entry name" value="ZnF_C3H1"/>
    <property type="match status" value="1"/>
</dbReference>
<reference evidence="7 8" key="1">
    <citation type="journal article" date="2024" name="G3 (Bethesda)">
        <title>Genome assembly of Hibiscus sabdariffa L. provides insights into metabolisms of medicinal natural products.</title>
        <authorList>
            <person name="Kim T."/>
        </authorList>
    </citation>
    <scope>NUCLEOTIDE SEQUENCE [LARGE SCALE GENOMIC DNA]</scope>
    <source>
        <strain evidence="7">TK-2024</strain>
        <tissue evidence="7">Old leaves</tissue>
    </source>
</reference>
<feature type="zinc finger region" description="C3H1-type" evidence="5">
    <location>
        <begin position="10"/>
        <end position="38"/>
    </location>
</feature>